<comment type="caution">
    <text evidence="9">The sequence shown here is derived from an EMBL/GenBank/DDBJ whole genome shotgun (WGS) entry which is preliminary data.</text>
</comment>
<evidence type="ECO:0000256" key="6">
    <source>
        <dbReference type="ARBA" id="ARBA00023204"/>
    </source>
</evidence>
<dbReference type="PROSITE" id="PS01300">
    <property type="entry name" value="RECR"/>
    <property type="match status" value="1"/>
</dbReference>
<keyword evidence="6 7" id="KW-0234">DNA repair</keyword>
<keyword evidence="1 7" id="KW-0479">Metal-binding</keyword>
<dbReference type="InterPro" id="IPR034137">
    <property type="entry name" value="TOPRIM_RecR"/>
</dbReference>
<dbReference type="CDD" id="cd01025">
    <property type="entry name" value="TOPRIM_recR"/>
    <property type="match status" value="1"/>
</dbReference>
<feature type="zinc finger region" description="C4-type" evidence="7">
    <location>
        <begin position="57"/>
        <end position="72"/>
    </location>
</feature>
<dbReference type="AlphaFoldDB" id="A0A2H0V900"/>
<evidence type="ECO:0000256" key="3">
    <source>
        <dbReference type="ARBA" id="ARBA00022771"/>
    </source>
</evidence>
<dbReference type="InterPro" id="IPR023627">
    <property type="entry name" value="Rcmb_RecR"/>
</dbReference>
<evidence type="ECO:0000256" key="1">
    <source>
        <dbReference type="ARBA" id="ARBA00022723"/>
    </source>
</evidence>
<dbReference type="InterPro" id="IPR015967">
    <property type="entry name" value="Rcmb_RecR_Znf"/>
</dbReference>
<evidence type="ECO:0000256" key="5">
    <source>
        <dbReference type="ARBA" id="ARBA00023172"/>
    </source>
</evidence>
<evidence type="ECO:0000313" key="9">
    <source>
        <dbReference type="EMBL" id="PIR95576.1"/>
    </source>
</evidence>
<dbReference type="GO" id="GO:0008270">
    <property type="term" value="F:zinc ion binding"/>
    <property type="evidence" value="ECO:0007669"/>
    <property type="project" value="UniProtKB-KW"/>
</dbReference>
<dbReference type="Gene3D" id="3.40.1360.10">
    <property type="match status" value="1"/>
</dbReference>
<keyword evidence="5 7" id="KW-0233">DNA recombination</keyword>
<protein>
    <recommendedName>
        <fullName evidence="7">Recombination protein RecR</fullName>
    </recommendedName>
</protein>
<dbReference type="Pfam" id="PF21176">
    <property type="entry name" value="RecR_HhH"/>
    <property type="match status" value="1"/>
</dbReference>
<dbReference type="PROSITE" id="PS50880">
    <property type="entry name" value="TOPRIM"/>
    <property type="match status" value="1"/>
</dbReference>
<dbReference type="SUPFAM" id="SSF111304">
    <property type="entry name" value="Recombination protein RecR"/>
    <property type="match status" value="1"/>
</dbReference>
<dbReference type="Pfam" id="PF13662">
    <property type="entry name" value="Toprim_4"/>
    <property type="match status" value="1"/>
</dbReference>
<dbReference type="GO" id="GO:0003677">
    <property type="term" value="F:DNA binding"/>
    <property type="evidence" value="ECO:0007669"/>
    <property type="project" value="UniProtKB-UniRule"/>
</dbReference>
<name>A0A2H0V900_9BACT</name>
<reference evidence="10" key="1">
    <citation type="submission" date="2017-09" db="EMBL/GenBank/DDBJ databases">
        <title>Depth-based differentiation of microbial function through sediment-hosted aquifers and enrichment of novel symbionts in the deep terrestrial subsurface.</title>
        <authorList>
            <person name="Probst A.J."/>
            <person name="Ladd B."/>
            <person name="Jarett J.K."/>
            <person name="Geller-Mcgrath D.E."/>
            <person name="Sieber C.M.K."/>
            <person name="Emerson J.B."/>
            <person name="Anantharaman K."/>
            <person name="Thomas B.C."/>
            <person name="Malmstrom R."/>
            <person name="Stieglmeier M."/>
            <person name="Klingl A."/>
            <person name="Woyke T."/>
            <person name="Ryan C.M."/>
            <person name="Banfield J.F."/>
        </authorList>
    </citation>
    <scope>NUCLEOTIDE SEQUENCE [LARGE SCALE GENOMIC DNA]</scope>
</reference>
<evidence type="ECO:0000313" key="10">
    <source>
        <dbReference type="Proteomes" id="UP000229972"/>
    </source>
</evidence>
<dbReference type="EMBL" id="PFAL01000015">
    <property type="protein sequence ID" value="PIR95576.1"/>
    <property type="molecule type" value="Genomic_DNA"/>
</dbReference>
<dbReference type="PANTHER" id="PTHR30446:SF0">
    <property type="entry name" value="RECOMBINATION PROTEIN RECR"/>
    <property type="match status" value="1"/>
</dbReference>
<comment type="similarity">
    <text evidence="7">Belongs to the RecR family.</text>
</comment>
<gene>
    <name evidence="7" type="primary">recR</name>
    <name evidence="9" type="ORF">COT93_01440</name>
</gene>
<dbReference type="PANTHER" id="PTHR30446">
    <property type="entry name" value="RECOMBINATION PROTEIN RECR"/>
    <property type="match status" value="1"/>
</dbReference>
<keyword evidence="4 7" id="KW-0862">Zinc</keyword>
<evidence type="ECO:0000256" key="7">
    <source>
        <dbReference type="HAMAP-Rule" id="MF_00017"/>
    </source>
</evidence>
<dbReference type="Pfam" id="PF21175">
    <property type="entry name" value="RecR_C"/>
    <property type="match status" value="1"/>
</dbReference>
<proteinExistence type="inferred from homology"/>
<organism evidence="9 10">
    <name type="scientific">Candidatus Falkowbacteria bacterium CG10_big_fil_rev_8_21_14_0_10_37_18</name>
    <dbReference type="NCBI Taxonomy" id="1974562"/>
    <lineage>
        <taxon>Bacteria</taxon>
        <taxon>Candidatus Falkowiibacteriota</taxon>
    </lineage>
</organism>
<keyword evidence="3 7" id="KW-0863">Zinc-finger</keyword>
<evidence type="ECO:0000256" key="2">
    <source>
        <dbReference type="ARBA" id="ARBA00022763"/>
    </source>
</evidence>
<accession>A0A2H0V900</accession>
<dbReference type="InterPro" id="IPR006171">
    <property type="entry name" value="TOPRIM_dom"/>
</dbReference>
<dbReference type="GO" id="GO:0006310">
    <property type="term" value="P:DNA recombination"/>
    <property type="evidence" value="ECO:0007669"/>
    <property type="project" value="UniProtKB-UniRule"/>
</dbReference>
<dbReference type="InterPro" id="IPR000093">
    <property type="entry name" value="DNA_Rcmb_RecR"/>
</dbReference>
<evidence type="ECO:0000259" key="8">
    <source>
        <dbReference type="PROSITE" id="PS50880"/>
    </source>
</evidence>
<dbReference type="Gene3D" id="1.10.8.420">
    <property type="entry name" value="RecR Domain 1"/>
    <property type="match status" value="1"/>
</dbReference>
<dbReference type="HAMAP" id="MF_00017">
    <property type="entry name" value="RecR"/>
    <property type="match status" value="1"/>
</dbReference>
<dbReference type="Proteomes" id="UP000229972">
    <property type="component" value="Unassembled WGS sequence"/>
</dbReference>
<dbReference type="SMART" id="SM00493">
    <property type="entry name" value="TOPRIM"/>
    <property type="match status" value="1"/>
</dbReference>
<dbReference type="Gene3D" id="6.10.250.240">
    <property type="match status" value="1"/>
</dbReference>
<dbReference type="NCBIfam" id="TIGR00615">
    <property type="entry name" value="recR"/>
    <property type="match status" value="1"/>
</dbReference>
<dbReference type="GO" id="GO:0006281">
    <property type="term" value="P:DNA repair"/>
    <property type="evidence" value="ECO:0007669"/>
    <property type="project" value="UniProtKB-UniRule"/>
</dbReference>
<sequence length="198" mass="22279">MKYPEAIQNLINRLSELPSVGPKTAERYVFYLLKQSKERLKSLGNAINELRDKTTVCHSCLVISSSNPCAICINPQRSKEILCVVENTQDLAAIESTGQYFGRYFVLGGLINTIEEVRPEDINIARLVKKIKEEKVKEIILALNFTLEGETTSLYLNKILKNHIKITRLAKGLPAGSDLEYADELTLGSAIKNRREIK</sequence>
<keyword evidence="2 7" id="KW-0227">DNA damage</keyword>
<feature type="domain" description="Toprim" evidence="8">
    <location>
        <begin position="80"/>
        <end position="174"/>
    </location>
</feature>
<comment type="function">
    <text evidence="7">May play a role in DNA repair. It seems to be involved in an RecBC-independent recombinational process of DNA repair. It may act with RecF and RecO.</text>
</comment>
<evidence type="ECO:0000256" key="4">
    <source>
        <dbReference type="ARBA" id="ARBA00022833"/>
    </source>
</evidence>